<dbReference type="Proteomes" id="UP000247612">
    <property type="component" value="Unassembled WGS sequence"/>
</dbReference>
<feature type="binding site" evidence="1">
    <location>
        <position position="62"/>
    </location>
    <ligand>
        <name>Zn(2+)</name>
        <dbReference type="ChEBI" id="CHEBI:29105"/>
        <label>1</label>
    </ligand>
</feature>
<evidence type="ECO:0000256" key="1">
    <source>
        <dbReference type="PIRSR" id="PIRSR039004-1"/>
    </source>
</evidence>
<accession>A0A318KNU9</accession>
<organism evidence="5 6">
    <name type="scientific">Dielma fastidiosa</name>
    <dbReference type="NCBI Taxonomy" id="1034346"/>
    <lineage>
        <taxon>Bacteria</taxon>
        <taxon>Bacillati</taxon>
        <taxon>Bacillota</taxon>
        <taxon>Erysipelotrichia</taxon>
        <taxon>Erysipelotrichales</taxon>
        <taxon>Erysipelotrichaceae</taxon>
        <taxon>Dielma</taxon>
    </lineage>
</organism>
<keyword evidence="6" id="KW-1185">Reference proteome</keyword>
<sequence length="378" mass="41001">MLELLIKNGSLLSPVNGYHQEVMDILLKNGRIEKIAPHIEAANAEVIDASGCLVTPGLIDIHVHCFPQCSLGIEPDVLGIKRGATTIFDAGSSGALNYETFRSEYIDQSKTKVFTLLNVSKLGLAEPHELDDLNKIDRQALKAAVAKYPDNIVGLKARASASVVGAMGFEPIRLAAEIAHEVKLPLMVHVGNYPPALKDVLNVLEAGDIVTHAYHGKKGGILNADGTIIEEALNARKRGVLFDIGHGVASFSFKTFKQAMTQDFDCDLISTDLHVENYQGPVYNLAAVLSKLLNCGESLEDVISKATSVPARHYQLKGLGELKEGFIGDLSVMKLSDCDEAVVDSIGDSLTLKQRLTLVNTIYSRGDEIEVFRHDTEQ</sequence>
<dbReference type="OrthoDB" id="9796020at2"/>
<dbReference type="PANTHER" id="PTHR42717:SF1">
    <property type="entry name" value="IMIDAZOLONEPROPIONASE AND RELATED AMIDOHYDROLASES"/>
    <property type="match status" value="1"/>
</dbReference>
<evidence type="ECO:0000259" key="4">
    <source>
        <dbReference type="Pfam" id="PF01979"/>
    </source>
</evidence>
<dbReference type="Gene3D" id="2.30.40.10">
    <property type="entry name" value="Urease, subunit C, domain 1"/>
    <property type="match status" value="1"/>
</dbReference>
<evidence type="ECO:0000313" key="6">
    <source>
        <dbReference type="Proteomes" id="UP000247612"/>
    </source>
</evidence>
<feature type="binding site" evidence="1">
    <location>
        <position position="272"/>
    </location>
    <ligand>
        <name>Zn(2+)</name>
        <dbReference type="ChEBI" id="CHEBI:29105"/>
        <label>1</label>
    </ligand>
</feature>
<proteinExistence type="predicted"/>
<dbReference type="GO" id="GO:0046872">
    <property type="term" value="F:metal ion binding"/>
    <property type="evidence" value="ECO:0007669"/>
    <property type="project" value="UniProtKB-KW"/>
</dbReference>
<feature type="modified residue" description="N6-carboxylysine" evidence="2">
    <location>
        <position position="156"/>
    </location>
</feature>
<dbReference type="InterPro" id="IPR020043">
    <property type="entry name" value="Deacetylase_Atu3266-like"/>
</dbReference>
<dbReference type="Gene3D" id="3.20.20.140">
    <property type="entry name" value="Metal-dependent hydrolases"/>
    <property type="match status" value="1"/>
</dbReference>
<dbReference type="NCBIfam" id="NF006689">
    <property type="entry name" value="PRK09237.1"/>
    <property type="match status" value="1"/>
</dbReference>
<dbReference type="AlphaFoldDB" id="A0A318KNU9"/>
<evidence type="ECO:0000313" key="5">
    <source>
        <dbReference type="EMBL" id="PXX77316.1"/>
    </source>
</evidence>
<feature type="binding site" description="via carbamate group" evidence="1">
    <location>
        <position position="156"/>
    </location>
    <ligand>
        <name>Zn(2+)</name>
        <dbReference type="ChEBI" id="CHEBI:29105"/>
        <label>2</label>
    </ligand>
</feature>
<feature type="domain" description="Amidohydrolase-related" evidence="4">
    <location>
        <begin position="53"/>
        <end position="338"/>
    </location>
</feature>
<evidence type="ECO:0000256" key="3">
    <source>
        <dbReference type="PIRSR" id="PIRSR039004-3"/>
    </source>
</evidence>
<dbReference type="InterPro" id="IPR032466">
    <property type="entry name" value="Metal_Hydrolase"/>
</dbReference>
<feature type="binding site" evidence="1">
    <location>
        <position position="64"/>
    </location>
    <ligand>
        <name>Zn(2+)</name>
        <dbReference type="ChEBI" id="CHEBI:29105"/>
        <label>1</label>
    </ligand>
</feature>
<dbReference type="STRING" id="1034346.GCA_000313565_03232"/>
<comment type="caution">
    <text evidence="5">The sequence shown here is derived from an EMBL/GenBank/DDBJ whole genome shotgun (WGS) entry which is preliminary data.</text>
</comment>
<feature type="binding site" evidence="1">
    <location>
        <position position="212"/>
    </location>
    <ligand>
        <name>Zn(2+)</name>
        <dbReference type="ChEBI" id="CHEBI:29105"/>
        <label>2</label>
    </ligand>
</feature>
<dbReference type="PANTHER" id="PTHR42717">
    <property type="entry name" value="DIHYDROOROTASE-RELATED"/>
    <property type="match status" value="1"/>
</dbReference>
<dbReference type="EMBL" id="QJKH01000011">
    <property type="protein sequence ID" value="PXX77316.1"/>
    <property type="molecule type" value="Genomic_DNA"/>
</dbReference>
<dbReference type="Pfam" id="PF01979">
    <property type="entry name" value="Amidohydro_1"/>
    <property type="match status" value="1"/>
</dbReference>
<feature type="binding site" description="via carbamate group" evidence="1">
    <location>
        <position position="156"/>
    </location>
    <ligand>
        <name>Zn(2+)</name>
        <dbReference type="ChEBI" id="CHEBI:29105"/>
        <label>1</label>
    </ligand>
</feature>
<keyword evidence="1" id="KW-0862">Zinc</keyword>
<feature type="site" description="Transition state stabilizer" evidence="3">
    <location>
        <position position="158"/>
    </location>
</feature>
<dbReference type="InterPro" id="IPR011059">
    <property type="entry name" value="Metal-dep_hydrolase_composite"/>
</dbReference>
<dbReference type="GO" id="GO:0016810">
    <property type="term" value="F:hydrolase activity, acting on carbon-nitrogen (but not peptide) bonds"/>
    <property type="evidence" value="ECO:0007669"/>
    <property type="project" value="InterPro"/>
</dbReference>
<dbReference type="GO" id="GO:0019213">
    <property type="term" value="F:deacetylase activity"/>
    <property type="evidence" value="ECO:0007669"/>
    <property type="project" value="InterPro"/>
</dbReference>
<keyword evidence="1" id="KW-0479">Metal-binding</keyword>
<dbReference type="RefSeq" id="WP_022939510.1">
    <property type="nucleotide sequence ID" value="NZ_CABKRQ010000010.1"/>
</dbReference>
<dbReference type="SUPFAM" id="SSF51338">
    <property type="entry name" value="Composite domain of metallo-dependent hydrolases"/>
    <property type="match status" value="1"/>
</dbReference>
<gene>
    <name evidence="5" type="ORF">DES51_11167</name>
</gene>
<protein>
    <submittedName>
        <fullName evidence="5">Dihydroorotase</fullName>
    </submittedName>
</protein>
<dbReference type="SUPFAM" id="SSF51556">
    <property type="entry name" value="Metallo-dependent hydrolases"/>
    <property type="match status" value="1"/>
</dbReference>
<dbReference type="PIRSF" id="PIRSF039004">
    <property type="entry name" value="ADE_EF_0837"/>
    <property type="match status" value="1"/>
</dbReference>
<reference evidence="5 6" key="1">
    <citation type="submission" date="2018-05" db="EMBL/GenBank/DDBJ databases">
        <title>Genomic Encyclopedia of Type Strains, Phase IV (KMG-IV): sequencing the most valuable type-strain genomes for metagenomic binning, comparative biology and taxonomic classification.</title>
        <authorList>
            <person name="Goeker M."/>
        </authorList>
    </citation>
    <scope>NUCLEOTIDE SEQUENCE [LARGE SCALE GENOMIC DNA]</scope>
    <source>
        <strain evidence="5 6">JC118</strain>
    </source>
</reference>
<dbReference type="InterPro" id="IPR006680">
    <property type="entry name" value="Amidohydro-rel"/>
</dbReference>
<name>A0A318KNU9_9FIRM</name>
<feature type="binding site" evidence="1">
    <location>
        <position position="189"/>
    </location>
    <ligand>
        <name>Zn(2+)</name>
        <dbReference type="ChEBI" id="CHEBI:29105"/>
        <label>2</label>
    </ligand>
</feature>
<evidence type="ECO:0000256" key="2">
    <source>
        <dbReference type="PIRSR" id="PIRSR039004-2"/>
    </source>
</evidence>